<keyword evidence="3 7" id="KW-0732">Signal</keyword>
<dbReference type="PANTHER" id="PTHR47221:SF6">
    <property type="entry name" value="FIBRINOGEN ALPHA CHAIN"/>
    <property type="match status" value="1"/>
</dbReference>
<name>A0A8C8F0Q9_ONCTS</name>
<dbReference type="CDD" id="cd00087">
    <property type="entry name" value="FReD"/>
    <property type="match status" value="1"/>
</dbReference>
<evidence type="ECO:0000256" key="7">
    <source>
        <dbReference type="SAM" id="SignalP"/>
    </source>
</evidence>
<proteinExistence type="predicted"/>
<feature type="coiled-coil region" evidence="6">
    <location>
        <begin position="134"/>
        <end position="212"/>
    </location>
</feature>
<evidence type="ECO:0000256" key="5">
    <source>
        <dbReference type="ARBA" id="ARBA00023157"/>
    </source>
</evidence>
<dbReference type="InterPro" id="IPR002181">
    <property type="entry name" value="Fibrinogen_a/b/g_C_dom"/>
</dbReference>
<dbReference type="Pfam" id="PF00147">
    <property type="entry name" value="Fibrinogen_C"/>
    <property type="match status" value="1"/>
</dbReference>
<evidence type="ECO:0000313" key="10">
    <source>
        <dbReference type="Proteomes" id="UP000694402"/>
    </source>
</evidence>
<dbReference type="AlphaFoldDB" id="A0A8C8F0Q9"/>
<reference evidence="9" key="2">
    <citation type="submission" date="2025-09" db="UniProtKB">
        <authorList>
            <consortium name="Ensembl"/>
        </authorList>
    </citation>
    <scope>IDENTIFICATION</scope>
</reference>
<evidence type="ECO:0000259" key="8">
    <source>
        <dbReference type="PROSITE" id="PS51406"/>
    </source>
</evidence>
<feature type="domain" description="Fibrinogen C-terminal" evidence="8">
    <location>
        <begin position="245"/>
        <end position="463"/>
    </location>
</feature>
<comment type="subcellular location">
    <subcellularLocation>
        <location evidence="1">Secreted</location>
    </subcellularLocation>
</comment>
<evidence type="ECO:0000256" key="2">
    <source>
        <dbReference type="ARBA" id="ARBA00022525"/>
    </source>
</evidence>
<dbReference type="InterPro" id="IPR037579">
    <property type="entry name" value="FIB_ANG-like"/>
</dbReference>
<feature type="chain" id="PRO_5044257587" description="Fibrinogen C-terminal domain-containing protein" evidence="7">
    <location>
        <begin position="18"/>
        <end position="526"/>
    </location>
</feature>
<evidence type="ECO:0000256" key="1">
    <source>
        <dbReference type="ARBA" id="ARBA00004613"/>
    </source>
</evidence>
<dbReference type="PROSITE" id="PS51406">
    <property type="entry name" value="FIBRINOGEN_C_2"/>
    <property type="match status" value="1"/>
</dbReference>
<evidence type="ECO:0000256" key="4">
    <source>
        <dbReference type="ARBA" id="ARBA00023054"/>
    </source>
</evidence>
<dbReference type="Ensembl" id="ENSOTST00005029945.2">
    <property type="protein sequence ID" value="ENSOTSP00005027711.2"/>
    <property type="gene ID" value="ENSOTSG00005013029.2"/>
</dbReference>
<gene>
    <name evidence="9" type="primary">ANGPTL3</name>
</gene>
<evidence type="ECO:0000256" key="6">
    <source>
        <dbReference type="SAM" id="Coils"/>
    </source>
</evidence>
<organism evidence="9 10">
    <name type="scientific">Oncorhynchus tshawytscha</name>
    <name type="common">Chinook salmon</name>
    <name type="synonym">Salmo tshawytscha</name>
    <dbReference type="NCBI Taxonomy" id="74940"/>
    <lineage>
        <taxon>Eukaryota</taxon>
        <taxon>Metazoa</taxon>
        <taxon>Chordata</taxon>
        <taxon>Craniata</taxon>
        <taxon>Vertebrata</taxon>
        <taxon>Euteleostomi</taxon>
        <taxon>Actinopterygii</taxon>
        <taxon>Neopterygii</taxon>
        <taxon>Teleostei</taxon>
        <taxon>Protacanthopterygii</taxon>
        <taxon>Salmoniformes</taxon>
        <taxon>Salmonidae</taxon>
        <taxon>Salmoninae</taxon>
        <taxon>Oncorhynchus</taxon>
    </lineage>
</organism>
<keyword evidence="5" id="KW-1015">Disulfide bond</keyword>
<evidence type="ECO:0000313" key="9">
    <source>
        <dbReference type="Ensembl" id="ENSOTSP00005027711.2"/>
    </source>
</evidence>
<reference evidence="9" key="1">
    <citation type="submission" date="2025-08" db="UniProtKB">
        <authorList>
            <consortium name="Ensembl"/>
        </authorList>
    </citation>
    <scope>IDENTIFICATION</scope>
</reference>
<dbReference type="SMART" id="SM00186">
    <property type="entry name" value="FBG"/>
    <property type="match status" value="1"/>
</dbReference>
<keyword evidence="4 6" id="KW-0175">Coiled coil</keyword>
<dbReference type="Proteomes" id="UP000694402">
    <property type="component" value="Unassembled WGS sequence"/>
</dbReference>
<dbReference type="GO" id="GO:0005576">
    <property type="term" value="C:extracellular region"/>
    <property type="evidence" value="ECO:0007669"/>
    <property type="project" value="UniProtKB-SubCell"/>
</dbReference>
<dbReference type="GeneTree" id="ENSGT00940000156746"/>
<keyword evidence="2" id="KW-0964">Secreted</keyword>
<protein>
    <recommendedName>
        <fullName evidence="8">Fibrinogen C-terminal domain-containing protein</fullName>
    </recommendedName>
</protein>
<dbReference type="PANTHER" id="PTHR47221">
    <property type="entry name" value="FIBRINOGEN ALPHA CHAIN"/>
    <property type="match status" value="1"/>
</dbReference>
<dbReference type="GO" id="GO:0007596">
    <property type="term" value="P:blood coagulation"/>
    <property type="evidence" value="ECO:0007669"/>
    <property type="project" value="InterPro"/>
</dbReference>
<feature type="signal peptide" evidence="7">
    <location>
        <begin position="1"/>
        <end position="17"/>
    </location>
</feature>
<accession>A0A8C8F0Q9</accession>
<evidence type="ECO:0000256" key="3">
    <source>
        <dbReference type="ARBA" id="ARBA00022729"/>
    </source>
</evidence>
<keyword evidence="10" id="KW-1185">Reference proteome</keyword>
<sequence>MKLFCLLFLLGVSTVQAAHQDTSRVYPTVPSQLQPQTQPPAEAKSRFAMLDDVRLLANGLLQLGQSLRDFVHKTKAQINDIFQKLNIFDRSFYQLSVVTSEIKEEEEELKKTTTFLKANNEEIRNLSLEINSKINSILQERSQLQSKVGGLEEKLKGLSESMMPAEQLYEIKSLKDVIAAQERTITDLLKAVREQHDQLNHQKTKIRTLEEKISIDNFQDTTDKVADSNSETPDMFGYLTGNSTGPDTDLSMDCSDLFNRGERNSGVYSIKPNQSEPFNVFCELTSGGGSTVIQSREDGSVDFDQAWEKYENGFGDLEREFWLGLRKIHSLAGQGESILRIELEDWKEERRSVEYQFTMEGPEAHYTLHLTHLSGDLPDAMGNHSGMRFSTKDRDNDNHQDSNCAKNYTGGWWFNACGDTNLNGRYMWLRSKGRSMRRKGIQWKPMGTSYSLKTTKISIRPASPAPPHLKSPLTSSPPTLHLVGTATTNTPPLAVTFHLPTLALHIVGMVATDRAAVDSRKKVCRQ</sequence>